<evidence type="ECO:0000313" key="1">
    <source>
        <dbReference type="EMBL" id="GFR33260.1"/>
    </source>
</evidence>
<gene>
    <name evidence="1" type="ORF">TNCT_496381</name>
</gene>
<sequence>MHQQSGAMVVVISLQKVNLNKQSVDNRLAMMAEVATENVFLKETPLTSTKNKFLDSEFYEKWCPNLTAIYGMKRKYDLTCLESFKTKEDALVSTKNKFLKKATNENSRSNEKSRSKKLRASVQIFRKRMCAKVASRRIKPLSDLDRGKQF</sequence>
<comment type="caution">
    <text evidence="1">The sequence shown here is derived from an EMBL/GenBank/DDBJ whole genome shotgun (WGS) entry which is preliminary data.</text>
</comment>
<evidence type="ECO:0000313" key="2">
    <source>
        <dbReference type="Proteomes" id="UP000887116"/>
    </source>
</evidence>
<protein>
    <submittedName>
        <fullName evidence="1">Uncharacterized protein</fullName>
    </submittedName>
</protein>
<dbReference type="Proteomes" id="UP000887116">
    <property type="component" value="Unassembled WGS sequence"/>
</dbReference>
<accession>A0A8X6I2Y1</accession>
<organism evidence="1 2">
    <name type="scientific">Trichonephila clavata</name>
    <name type="common">Joro spider</name>
    <name type="synonym">Nephila clavata</name>
    <dbReference type="NCBI Taxonomy" id="2740835"/>
    <lineage>
        <taxon>Eukaryota</taxon>
        <taxon>Metazoa</taxon>
        <taxon>Ecdysozoa</taxon>
        <taxon>Arthropoda</taxon>
        <taxon>Chelicerata</taxon>
        <taxon>Arachnida</taxon>
        <taxon>Araneae</taxon>
        <taxon>Araneomorphae</taxon>
        <taxon>Entelegynae</taxon>
        <taxon>Araneoidea</taxon>
        <taxon>Nephilidae</taxon>
        <taxon>Trichonephila</taxon>
    </lineage>
</organism>
<dbReference type="EMBL" id="BMAO01019844">
    <property type="protein sequence ID" value="GFR33260.1"/>
    <property type="molecule type" value="Genomic_DNA"/>
</dbReference>
<reference evidence="1" key="1">
    <citation type="submission" date="2020-07" db="EMBL/GenBank/DDBJ databases">
        <title>Multicomponent nature underlies the extraordinary mechanical properties of spider dragline silk.</title>
        <authorList>
            <person name="Kono N."/>
            <person name="Nakamura H."/>
            <person name="Mori M."/>
            <person name="Yoshida Y."/>
            <person name="Ohtoshi R."/>
            <person name="Malay A.D."/>
            <person name="Moran D.A.P."/>
            <person name="Tomita M."/>
            <person name="Numata K."/>
            <person name="Arakawa K."/>
        </authorList>
    </citation>
    <scope>NUCLEOTIDE SEQUENCE</scope>
</reference>
<dbReference type="AlphaFoldDB" id="A0A8X6I2Y1"/>
<keyword evidence="2" id="KW-1185">Reference proteome</keyword>
<name>A0A8X6I2Y1_TRICU</name>
<proteinExistence type="predicted"/>